<accession>A0A0Z8GJL6</accession>
<evidence type="ECO:0000313" key="2">
    <source>
        <dbReference type="Proteomes" id="UP000072618"/>
    </source>
</evidence>
<gene>
    <name evidence="1" type="ORF">ERS132394_01973</name>
</gene>
<organism evidence="1 2">
    <name type="scientific">Streptococcus suis</name>
    <dbReference type="NCBI Taxonomy" id="1307"/>
    <lineage>
        <taxon>Bacteria</taxon>
        <taxon>Bacillati</taxon>
        <taxon>Bacillota</taxon>
        <taxon>Bacilli</taxon>
        <taxon>Lactobacillales</taxon>
        <taxon>Streptococcaceae</taxon>
        <taxon>Streptococcus</taxon>
    </lineage>
</organism>
<sequence length="455" mass="53129">MVSKVTRGMSDEEKQKIYDENAKEMESCFSVTNAFWGIDKVVLSLKGQFHINNQELDLAASMKNNFSITKKYDKLGTISELKVKSSTFGSFLMGKNPFDGSYFYRIELIHCGLNISTDSIEGIYQRLNRALLLLEHEIGISCTIYHCEFQEIELAFTMAIQSPFHLQTRTLLLRCLTNKKVNFASSSNRIKDKEYDILTTNRSKNEEQVLYNKTNKAKRLGQLDKAKTEAFEVYRFETVLKKDKIKSLLTTCDLEEIDNLKIIQYLEELVSSGVFNFIKEIEQSVINTDRELSKIFKAKPRATFEELLKKQINVSHSTNTPLVLDEEILSLINAKFVSKENRSRYRKNLIAKSQKELNINSESFYLSEMITWNVLIVIRLMFDALDFARNNRLGCHKNYNTNELHIVQIPTFSKEFRNKIYSLNNKLRRKHHYNIDLYKLILNRLLNLKELFNVF</sequence>
<proteinExistence type="predicted"/>
<dbReference type="EMBL" id="FIGJ01000028">
    <property type="protein sequence ID" value="CYV00001.1"/>
    <property type="molecule type" value="Genomic_DNA"/>
</dbReference>
<dbReference type="Proteomes" id="UP000072618">
    <property type="component" value="Unassembled WGS sequence"/>
</dbReference>
<reference evidence="1 2" key="1">
    <citation type="submission" date="2016-02" db="EMBL/GenBank/DDBJ databases">
        <authorList>
            <consortium name="Pathogen Informatics"/>
        </authorList>
    </citation>
    <scope>NUCLEOTIDE SEQUENCE [LARGE SCALE GENOMIC DNA]</scope>
    <source>
        <strain evidence="1 2">LSS32</strain>
    </source>
</reference>
<dbReference type="AlphaFoldDB" id="A0A0Z8GJL6"/>
<name>A0A0Z8GJL6_STRSU</name>
<dbReference type="RefSeq" id="WP_044672727.1">
    <property type="nucleotide sequence ID" value="NZ_CEFF01000041.1"/>
</dbReference>
<protein>
    <submittedName>
        <fullName evidence="1">Uncharacterized protein</fullName>
    </submittedName>
</protein>
<evidence type="ECO:0000313" key="1">
    <source>
        <dbReference type="EMBL" id="CYV00001.1"/>
    </source>
</evidence>